<keyword evidence="1" id="KW-0732">Signal</keyword>
<gene>
    <name evidence="3" type="ORF">VCB98_01195</name>
</gene>
<comment type="caution">
    <text evidence="3">The sequence shown here is derived from an EMBL/GenBank/DDBJ whole genome shotgun (WGS) entry which is preliminary data.</text>
</comment>
<accession>A0AAP6MJP2</accession>
<dbReference type="AlphaFoldDB" id="A0AAP6MJP2"/>
<evidence type="ECO:0000313" key="4">
    <source>
        <dbReference type="Proteomes" id="UP001302316"/>
    </source>
</evidence>
<dbReference type="RefSeq" id="WP_346049632.1">
    <property type="nucleotide sequence ID" value="NZ_JAYGII010000002.1"/>
</dbReference>
<name>A0AAP6MJP2_9GAMM</name>
<dbReference type="EMBL" id="JAYGII010000002">
    <property type="protein sequence ID" value="MEA5444433.1"/>
    <property type="molecule type" value="Genomic_DNA"/>
</dbReference>
<feature type="signal peptide" evidence="1">
    <location>
        <begin position="1"/>
        <end position="22"/>
    </location>
</feature>
<sequence>MRTLMLFWIVLTLLLFSTATLAEPVQESRPIAADARVNINAMVGQINIQAENTDEFRLTGKLGEEVEELEIRGDRDAWVINLRPKDESSNTQVNGTTLNLTVPKGISLQGRVVSGGFAVRGLEGERLSLKAVSGDLNVDARPARLDLATVSGDIHLKGSGQEENRLRSVSGRVLARDLQGRVEAENVSGVIEIEGRDIRSARLQTVSAALHASLKPEQRASIEAQSHSGEIRLALPSGLPLNLTARSHSGQIESELGGEAVRSRQGPGNTLEFQDGAGSLSVRLQSFSGHIRLEEH</sequence>
<proteinExistence type="predicted"/>
<dbReference type="InterPro" id="IPR025164">
    <property type="entry name" value="Toastrack_DUF4097"/>
</dbReference>
<feature type="chain" id="PRO_5042856425" evidence="1">
    <location>
        <begin position="23"/>
        <end position="296"/>
    </location>
</feature>
<evidence type="ECO:0000256" key="1">
    <source>
        <dbReference type="SAM" id="SignalP"/>
    </source>
</evidence>
<reference evidence="3 4" key="1">
    <citation type="submission" date="2023-12" db="EMBL/GenBank/DDBJ databases">
        <title>Whole-genome sequencing of halo(alkali)philic microorganisms from hypersaline lakes.</title>
        <authorList>
            <person name="Sorokin D.Y."/>
            <person name="Merkel A.Y."/>
            <person name="Messina E."/>
            <person name="Yakimov M."/>
        </authorList>
    </citation>
    <scope>NUCLEOTIDE SEQUENCE [LARGE SCALE GENOMIC DNA]</scope>
    <source>
        <strain evidence="3 4">AB-CW1</strain>
    </source>
</reference>
<dbReference type="Proteomes" id="UP001302316">
    <property type="component" value="Unassembled WGS sequence"/>
</dbReference>
<evidence type="ECO:0000259" key="2">
    <source>
        <dbReference type="Pfam" id="PF13349"/>
    </source>
</evidence>
<feature type="domain" description="DUF4097" evidence="2">
    <location>
        <begin position="40"/>
        <end position="235"/>
    </location>
</feature>
<protein>
    <submittedName>
        <fullName evidence="3">DUF4097 family beta strand repeat-containing protein</fullName>
    </submittedName>
</protein>
<organism evidence="3 4">
    <name type="scientific">Natronospira elongata</name>
    <dbReference type="NCBI Taxonomy" id="3110268"/>
    <lineage>
        <taxon>Bacteria</taxon>
        <taxon>Pseudomonadati</taxon>
        <taxon>Pseudomonadota</taxon>
        <taxon>Gammaproteobacteria</taxon>
        <taxon>Natronospirales</taxon>
        <taxon>Natronospiraceae</taxon>
        <taxon>Natronospira</taxon>
    </lineage>
</organism>
<keyword evidence="4" id="KW-1185">Reference proteome</keyword>
<dbReference type="Pfam" id="PF13349">
    <property type="entry name" value="DUF4097"/>
    <property type="match status" value="1"/>
</dbReference>
<dbReference type="Gene3D" id="2.160.20.120">
    <property type="match status" value="1"/>
</dbReference>
<evidence type="ECO:0000313" key="3">
    <source>
        <dbReference type="EMBL" id="MEA5444433.1"/>
    </source>
</evidence>